<keyword evidence="3" id="KW-1185">Reference proteome</keyword>
<organism evidence="2 3">
    <name type="scientific">Pyxidicoccus fallax</name>
    <dbReference type="NCBI Taxonomy" id="394095"/>
    <lineage>
        <taxon>Bacteria</taxon>
        <taxon>Pseudomonadati</taxon>
        <taxon>Myxococcota</taxon>
        <taxon>Myxococcia</taxon>
        <taxon>Myxococcales</taxon>
        <taxon>Cystobacterineae</taxon>
        <taxon>Myxococcaceae</taxon>
        <taxon>Pyxidicoccus</taxon>
    </lineage>
</organism>
<name>A0A848M1A5_9BACT</name>
<keyword evidence="1" id="KW-0732">Signal</keyword>
<dbReference type="RefSeq" id="WP_169352663.1">
    <property type="nucleotide sequence ID" value="NZ_JABBJJ010000693.1"/>
</dbReference>
<proteinExistence type="predicted"/>
<feature type="non-terminal residue" evidence="2">
    <location>
        <position position="86"/>
    </location>
</feature>
<gene>
    <name evidence="2" type="ORF">HG543_53545</name>
</gene>
<protein>
    <submittedName>
        <fullName evidence="2">Uncharacterized protein</fullName>
    </submittedName>
</protein>
<evidence type="ECO:0000313" key="2">
    <source>
        <dbReference type="EMBL" id="NMO23620.1"/>
    </source>
</evidence>
<dbReference type="EMBL" id="JABBJJ010000693">
    <property type="protein sequence ID" value="NMO23620.1"/>
    <property type="molecule type" value="Genomic_DNA"/>
</dbReference>
<dbReference type="AlphaFoldDB" id="A0A848M1A5"/>
<accession>A0A848M1A5</accession>
<comment type="caution">
    <text evidence="2">The sequence shown here is derived from an EMBL/GenBank/DDBJ whole genome shotgun (WGS) entry which is preliminary data.</text>
</comment>
<evidence type="ECO:0000256" key="1">
    <source>
        <dbReference type="SAM" id="SignalP"/>
    </source>
</evidence>
<feature type="chain" id="PRO_5032550048" evidence="1">
    <location>
        <begin position="24"/>
        <end position="86"/>
    </location>
</feature>
<sequence>MPASFLFRVLLFLALVLPPLARGAPDAFEAYLHPPHPPADGFTPLSGVRAGGEVTALAWGRVVEVGAEGRSVTLEHLYYENHALLR</sequence>
<dbReference type="Proteomes" id="UP000518300">
    <property type="component" value="Unassembled WGS sequence"/>
</dbReference>
<feature type="signal peptide" evidence="1">
    <location>
        <begin position="1"/>
        <end position="23"/>
    </location>
</feature>
<evidence type="ECO:0000313" key="3">
    <source>
        <dbReference type="Proteomes" id="UP000518300"/>
    </source>
</evidence>
<reference evidence="2 3" key="1">
    <citation type="submission" date="2020-04" db="EMBL/GenBank/DDBJ databases">
        <title>Draft genome of Pyxidicoccus fallax type strain.</title>
        <authorList>
            <person name="Whitworth D.E."/>
        </authorList>
    </citation>
    <scope>NUCLEOTIDE SEQUENCE [LARGE SCALE GENOMIC DNA]</scope>
    <source>
        <strain evidence="2 3">DSM 14698</strain>
    </source>
</reference>